<evidence type="ECO:0000256" key="1">
    <source>
        <dbReference type="SAM" id="SignalP"/>
    </source>
</evidence>
<evidence type="ECO:0000313" key="2">
    <source>
        <dbReference type="EMBL" id="MBO8449112.1"/>
    </source>
</evidence>
<dbReference type="GO" id="GO:0046872">
    <property type="term" value="F:metal ion binding"/>
    <property type="evidence" value="ECO:0007669"/>
    <property type="project" value="InterPro"/>
</dbReference>
<dbReference type="Gene3D" id="3.30.830.10">
    <property type="entry name" value="Metalloenzyme, LuxS/M16 peptidase-like"/>
    <property type="match status" value="2"/>
</dbReference>
<evidence type="ECO:0008006" key="4">
    <source>
        <dbReference type="Google" id="ProtNLM"/>
    </source>
</evidence>
<dbReference type="InterPro" id="IPR011249">
    <property type="entry name" value="Metalloenz_LuxS/M16"/>
</dbReference>
<reference evidence="2" key="1">
    <citation type="submission" date="2020-10" db="EMBL/GenBank/DDBJ databases">
        <authorList>
            <person name="Gilroy R."/>
        </authorList>
    </citation>
    <scope>NUCLEOTIDE SEQUENCE</scope>
    <source>
        <strain evidence="2">20514</strain>
    </source>
</reference>
<feature type="signal peptide" evidence="1">
    <location>
        <begin position="1"/>
        <end position="23"/>
    </location>
</feature>
<feature type="chain" id="PRO_5038449315" description="Peptidase M16 C-terminal domain-containing protein" evidence="1">
    <location>
        <begin position="24"/>
        <end position="857"/>
    </location>
</feature>
<sequence length="857" mass="92808">MKFTIIRILLPVAALACSLVSYAASALKTDPAVSSGRLGCGLSYYIVSNTSKAGTADFALVRKTGRDTSAGAAEETLFARKCLDSLPHFPAGRRSPMDFLSDNGVSYPRTGYVSAGKDAVLYHFRDVDLSRSGKMTDSTLLLLFDIALKTASSGPGRDNGAGSPDNQAIIIAGDVDKDAIMTKMDLLSLMVNRTGKPEEQAADSTCSGDSFTPGIPEFFTGSDSTSGISHVNMVFYGPVMPRNMLGSAASLVSAKFWDEFRSAAGIRISMMMREKGIPYSSIRFTRACTSDSGDRERYTVSAGCKAGDTTGVKDIMHSVLSDMKENGIRPGEYAYAKAVSSRNLYTRASTISRENSDYVKKCVSAFLYGAGIVSAKDEADFFLTSGLPDSTGLRLLNSYISSLLPEMPGSPEIENIIPEFSQGDTLLLADGHQRAKVRKTRNSKVSGGQIWYFSNGMVAIYKKMPTNGNIHYSWVLRGGAASVPDLKAGEGAFYSGLLFRGDICGMDGDTFRRMLAAEGISMDARVGISDTRIYGSAPFYRLPLLMKALLSVAEGYSADREAGEYYMECERLNLSSVRGEYQSRLAIIDSIMCPGYRYYLNKSASGLYPDLPERAEKFFKAQFSKANDGALVLIGDMDEIDVRKTLEQYLGSLPVRKNITVRPSILYQPVSGWSTYVSDGRANSIDVMFSSRIMLNSTDYMSAQVVTLALKDAIAGALADTGMSVKVTDSFSTFPHERYSVSVSAMPAPLSTLPPTVTKGSYFRCLYQIRSAVSGLVRDGIDGSAVEMYKSMLSDRYASVQSSPEVWARMISDRVSTGKSLDADYAGKISGVTAESVNKVLSELNEGCTIEYVIKND</sequence>
<accession>A0A9D9EJQ7</accession>
<comment type="caution">
    <text evidence="2">The sequence shown here is derived from an EMBL/GenBank/DDBJ whole genome shotgun (WGS) entry which is preliminary data.</text>
</comment>
<organism evidence="2 3">
    <name type="scientific">Candidatus Cryptobacteroides merdigallinarum</name>
    <dbReference type="NCBI Taxonomy" id="2840770"/>
    <lineage>
        <taxon>Bacteria</taxon>
        <taxon>Pseudomonadati</taxon>
        <taxon>Bacteroidota</taxon>
        <taxon>Bacteroidia</taxon>
        <taxon>Bacteroidales</taxon>
        <taxon>Candidatus Cryptobacteroides</taxon>
    </lineage>
</organism>
<dbReference type="AlphaFoldDB" id="A0A9D9EJQ7"/>
<gene>
    <name evidence="2" type="ORF">IAC29_07575</name>
</gene>
<evidence type="ECO:0000313" key="3">
    <source>
        <dbReference type="Proteomes" id="UP000810252"/>
    </source>
</evidence>
<reference evidence="2" key="2">
    <citation type="journal article" date="2021" name="PeerJ">
        <title>Extensive microbial diversity within the chicken gut microbiome revealed by metagenomics and culture.</title>
        <authorList>
            <person name="Gilroy R."/>
            <person name="Ravi A."/>
            <person name="Getino M."/>
            <person name="Pursley I."/>
            <person name="Horton D.L."/>
            <person name="Alikhan N.F."/>
            <person name="Baker D."/>
            <person name="Gharbi K."/>
            <person name="Hall N."/>
            <person name="Watson M."/>
            <person name="Adriaenssens E.M."/>
            <person name="Foster-Nyarko E."/>
            <person name="Jarju S."/>
            <person name="Secka A."/>
            <person name="Antonio M."/>
            <person name="Oren A."/>
            <person name="Chaudhuri R.R."/>
            <person name="La Ragione R."/>
            <person name="Hildebrand F."/>
            <person name="Pallen M.J."/>
        </authorList>
    </citation>
    <scope>NUCLEOTIDE SEQUENCE</scope>
    <source>
        <strain evidence="2">20514</strain>
    </source>
</reference>
<dbReference type="Proteomes" id="UP000810252">
    <property type="component" value="Unassembled WGS sequence"/>
</dbReference>
<keyword evidence="1" id="KW-0732">Signal</keyword>
<name>A0A9D9EJQ7_9BACT</name>
<dbReference type="SUPFAM" id="SSF63411">
    <property type="entry name" value="LuxS/MPP-like metallohydrolase"/>
    <property type="match status" value="1"/>
</dbReference>
<dbReference type="EMBL" id="JADIMQ010000108">
    <property type="protein sequence ID" value="MBO8449112.1"/>
    <property type="molecule type" value="Genomic_DNA"/>
</dbReference>
<protein>
    <recommendedName>
        <fullName evidence="4">Peptidase M16 C-terminal domain-containing protein</fullName>
    </recommendedName>
</protein>
<proteinExistence type="predicted"/>